<dbReference type="Gene3D" id="3.100.10.10">
    <property type="match status" value="1"/>
</dbReference>
<sequence>LGGGEIVKNIEIFADTYSAQAIKKIEKAGGKVINK</sequence>
<dbReference type="GO" id="GO:1990904">
    <property type="term" value="C:ribonucleoprotein complex"/>
    <property type="evidence" value="ECO:0007669"/>
    <property type="project" value="UniProtKB-KW"/>
</dbReference>
<dbReference type="Pfam" id="PF00828">
    <property type="entry name" value="Ribosomal_L27A"/>
    <property type="match status" value="1"/>
</dbReference>
<keyword evidence="1" id="KW-0689">Ribosomal protein</keyword>
<evidence type="ECO:0000313" key="4">
    <source>
        <dbReference type="EMBL" id="GAG12264.1"/>
    </source>
</evidence>
<feature type="domain" description="Large ribosomal subunit protein uL15/eL18" evidence="3">
    <location>
        <begin position="1"/>
        <end position="33"/>
    </location>
</feature>
<dbReference type="InterPro" id="IPR036227">
    <property type="entry name" value="Ribosomal_uL15/eL18_sf"/>
</dbReference>
<accession>X0V2D4</accession>
<gene>
    <name evidence="4" type="ORF">S01H1_43160</name>
</gene>
<comment type="caution">
    <text evidence="4">The sequence shown here is derived from an EMBL/GenBank/DDBJ whole genome shotgun (WGS) entry which is preliminary data.</text>
</comment>
<organism evidence="4">
    <name type="scientific">marine sediment metagenome</name>
    <dbReference type="NCBI Taxonomy" id="412755"/>
    <lineage>
        <taxon>unclassified sequences</taxon>
        <taxon>metagenomes</taxon>
        <taxon>ecological metagenomes</taxon>
    </lineage>
</organism>
<name>X0V2D4_9ZZZZ</name>
<proteinExistence type="predicted"/>
<dbReference type="GO" id="GO:0005840">
    <property type="term" value="C:ribosome"/>
    <property type="evidence" value="ECO:0007669"/>
    <property type="project" value="UniProtKB-KW"/>
</dbReference>
<reference evidence="4" key="1">
    <citation type="journal article" date="2014" name="Front. Microbiol.">
        <title>High frequency of phylogenetically diverse reductive dehalogenase-homologous genes in deep subseafloor sedimentary metagenomes.</title>
        <authorList>
            <person name="Kawai M."/>
            <person name="Futagami T."/>
            <person name="Toyoda A."/>
            <person name="Takaki Y."/>
            <person name="Nishi S."/>
            <person name="Hori S."/>
            <person name="Arai W."/>
            <person name="Tsubouchi T."/>
            <person name="Morono Y."/>
            <person name="Uchiyama I."/>
            <person name="Ito T."/>
            <person name="Fujiyama A."/>
            <person name="Inagaki F."/>
            <person name="Takami H."/>
        </authorList>
    </citation>
    <scope>NUCLEOTIDE SEQUENCE</scope>
    <source>
        <strain evidence="4">Expedition CK06-06</strain>
    </source>
</reference>
<dbReference type="SUPFAM" id="SSF52080">
    <property type="entry name" value="Ribosomal proteins L15p and L18e"/>
    <property type="match status" value="1"/>
</dbReference>
<keyword evidence="2" id="KW-0687">Ribonucleoprotein</keyword>
<dbReference type="AlphaFoldDB" id="X0V2D4"/>
<evidence type="ECO:0000256" key="2">
    <source>
        <dbReference type="ARBA" id="ARBA00023274"/>
    </source>
</evidence>
<feature type="non-terminal residue" evidence="4">
    <location>
        <position position="1"/>
    </location>
</feature>
<dbReference type="InterPro" id="IPR021131">
    <property type="entry name" value="Ribosomal_uL15/eL18"/>
</dbReference>
<evidence type="ECO:0000256" key="1">
    <source>
        <dbReference type="ARBA" id="ARBA00022980"/>
    </source>
</evidence>
<dbReference type="EMBL" id="BARS01027477">
    <property type="protein sequence ID" value="GAG12264.1"/>
    <property type="molecule type" value="Genomic_DNA"/>
</dbReference>
<protein>
    <recommendedName>
        <fullName evidence="3">Large ribosomal subunit protein uL15/eL18 domain-containing protein</fullName>
    </recommendedName>
</protein>
<evidence type="ECO:0000259" key="3">
    <source>
        <dbReference type="Pfam" id="PF00828"/>
    </source>
</evidence>